<proteinExistence type="predicted"/>
<feature type="non-terminal residue" evidence="1">
    <location>
        <position position="358"/>
    </location>
</feature>
<keyword evidence="2" id="KW-1185">Reference proteome</keyword>
<name>A0ACC7Y8S8_9ACTN</name>
<gene>
    <name evidence="1" type="ORF">G6W56_30565</name>
</gene>
<evidence type="ECO:0000313" key="1">
    <source>
        <dbReference type="EMBL" id="NUV78327.1"/>
    </source>
</evidence>
<organism evidence="1 2">
    <name type="scientific">Streptomyces fungicidicus</name>
    <dbReference type="NCBI Taxonomy" id="68203"/>
    <lineage>
        <taxon>Bacteria</taxon>
        <taxon>Bacillati</taxon>
        <taxon>Actinomycetota</taxon>
        <taxon>Actinomycetes</taxon>
        <taxon>Kitasatosporales</taxon>
        <taxon>Streptomycetaceae</taxon>
        <taxon>Streptomyces</taxon>
    </lineage>
</organism>
<accession>A0ACC7Y8S8</accession>
<comment type="caution">
    <text evidence="1">The sequence shown here is derived from an EMBL/GenBank/DDBJ whole genome shotgun (WGS) entry which is preliminary data.</text>
</comment>
<evidence type="ECO:0000313" key="2">
    <source>
        <dbReference type="Proteomes" id="UP000556843"/>
    </source>
</evidence>
<dbReference type="EMBL" id="JAANNW010000086">
    <property type="protein sequence ID" value="NUV78327.1"/>
    <property type="molecule type" value="Genomic_DNA"/>
</dbReference>
<dbReference type="Proteomes" id="UP000556843">
    <property type="component" value="Unassembled WGS sequence"/>
</dbReference>
<reference evidence="1" key="1">
    <citation type="submission" date="2020-03" db="EMBL/GenBank/DDBJ databases">
        <title>Complete genome sequence of sixteen Streptomyces strains facilitates identification of candidate genes involved in plant growth-promotion in grain legumes and cereals.</title>
        <authorList>
            <person name="Gopalakrishnan S."/>
            <person name="Thakur V."/>
            <person name="Saxena R."/>
            <person name="Vadlamudi S."/>
            <person name="Purohit S."/>
            <person name="Kumar V."/>
            <person name="Rathore A."/>
            <person name="Chitikineni A."/>
            <person name="Varshney R.K."/>
        </authorList>
    </citation>
    <scope>NUCLEOTIDE SEQUENCE</scope>
    <source>
        <strain evidence="1">CAI-93</strain>
    </source>
</reference>
<sequence>MGGEISEVDARRWSDGLAGLHERFAHRFARSESRESALAYMRGLLAPLERKNGWTVAEEAGHCGPDRIQRLLNRIDWDADGVLDDVREYVVEHLADPEGVLIVDDTGFLKKGARSAGVQRQYSGTAGRTENCQVGVFLAYSGERGRTLIDRALYLPKSWTQDRERCREAGIGDEVEFATKVQLARTMVRRAADDKIPFRWVTADAGYGNSKSWRYELEQADLFHVVATTRHDTVVTRQALDHPLHDLVAGLPRQKWKRRSCGEGAHGQRIYDWARVEVRPWHRPDRKHWVLARRSIAEPTKIAYYIAYAPAGATLNELIAVAGARWAIEECFQTAKGQCGLDDYQVRRYPGWHRHITL</sequence>
<protein>
    <submittedName>
        <fullName evidence="1">IS701 family transposase</fullName>
    </submittedName>
</protein>